<keyword evidence="4" id="KW-0808">Transferase</keyword>
<evidence type="ECO:0000259" key="13">
    <source>
        <dbReference type="PROSITE" id="PS50219"/>
    </source>
</evidence>
<evidence type="ECO:0000313" key="15">
    <source>
        <dbReference type="RefSeq" id="XP_035308364.1"/>
    </source>
</evidence>
<dbReference type="CTD" id="9448"/>
<dbReference type="InterPro" id="IPR008271">
    <property type="entry name" value="Ser/Thr_kinase_AS"/>
</dbReference>
<dbReference type="EC" id="2.7.11.1" evidence="2"/>
<protein>
    <recommendedName>
        <fullName evidence="2">non-specific serine/threonine protein kinase</fullName>
        <ecNumber evidence="2">2.7.11.1</ecNumber>
    </recommendedName>
</protein>
<evidence type="ECO:0000256" key="4">
    <source>
        <dbReference type="ARBA" id="ARBA00022679"/>
    </source>
</evidence>
<dbReference type="PANTHER" id="PTHR47096">
    <property type="entry name" value="MISSHAPEN LIKE KINASE 1"/>
    <property type="match status" value="1"/>
</dbReference>
<evidence type="ECO:0000256" key="7">
    <source>
        <dbReference type="ARBA" id="ARBA00022840"/>
    </source>
</evidence>
<name>A0A9J7KF31_CRIGR</name>
<comment type="catalytic activity">
    <reaction evidence="9">
        <text>L-seryl-[protein] + ATP = O-phospho-L-seryl-[protein] + ADP + H(+)</text>
        <dbReference type="Rhea" id="RHEA:17989"/>
        <dbReference type="Rhea" id="RHEA-COMP:9863"/>
        <dbReference type="Rhea" id="RHEA-COMP:11604"/>
        <dbReference type="ChEBI" id="CHEBI:15378"/>
        <dbReference type="ChEBI" id="CHEBI:29999"/>
        <dbReference type="ChEBI" id="CHEBI:30616"/>
        <dbReference type="ChEBI" id="CHEBI:83421"/>
        <dbReference type="ChEBI" id="CHEBI:456216"/>
        <dbReference type="EC" id="2.7.11.1"/>
    </reaction>
</comment>
<comment type="catalytic activity">
    <reaction evidence="8">
        <text>L-threonyl-[protein] + ATP = O-phospho-L-threonyl-[protein] + ADP + H(+)</text>
        <dbReference type="Rhea" id="RHEA:46608"/>
        <dbReference type="Rhea" id="RHEA-COMP:11060"/>
        <dbReference type="Rhea" id="RHEA-COMP:11605"/>
        <dbReference type="ChEBI" id="CHEBI:15378"/>
        <dbReference type="ChEBI" id="CHEBI:30013"/>
        <dbReference type="ChEBI" id="CHEBI:30616"/>
        <dbReference type="ChEBI" id="CHEBI:61977"/>
        <dbReference type="ChEBI" id="CHEBI:456216"/>
        <dbReference type="EC" id="2.7.11.1"/>
    </reaction>
</comment>
<feature type="compositionally biased region" description="Low complexity" evidence="11">
    <location>
        <begin position="556"/>
        <end position="570"/>
    </location>
</feature>
<dbReference type="GeneID" id="100761058"/>
<feature type="compositionally biased region" description="Basic and acidic residues" evidence="11">
    <location>
        <begin position="637"/>
        <end position="650"/>
    </location>
</feature>
<evidence type="ECO:0000256" key="8">
    <source>
        <dbReference type="ARBA" id="ARBA00047899"/>
    </source>
</evidence>
<evidence type="ECO:0000256" key="5">
    <source>
        <dbReference type="ARBA" id="ARBA00022741"/>
    </source>
</evidence>
<dbReference type="GO" id="GO:0005524">
    <property type="term" value="F:ATP binding"/>
    <property type="evidence" value="ECO:0007669"/>
    <property type="project" value="UniProtKB-UniRule"/>
</dbReference>
<dbReference type="InterPro" id="IPR001180">
    <property type="entry name" value="CNH_dom"/>
</dbReference>
<dbReference type="SMART" id="SM00220">
    <property type="entry name" value="S_TKc"/>
    <property type="match status" value="1"/>
</dbReference>
<dbReference type="Proteomes" id="UP001108280">
    <property type="component" value="Chromosome 1"/>
</dbReference>
<feature type="compositionally biased region" description="Acidic residues" evidence="11">
    <location>
        <begin position="690"/>
        <end position="705"/>
    </location>
</feature>
<dbReference type="Pfam" id="PF00069">
    <property type="entry name" value="Pkinase"/>
    <property type="match status" value="1"/>
</dbReference>
<dbReference type="PANTHER" id="PTHR47096:SF1">
    <property type="entry name" value="MISSHAPEN LIKE KINASE 1"/>
    <property type="match status" value="1"/>
</dbReference>
<dbReference type="SUPFAM" id="SSF56112">
    <property type="entry name" value="Protein kinase-like (PK-like)"/>
    <property type="match status" value="1"/>
</dbReference>
<dbReference type="Gene3D" id="1.10.510.10">
    <property type="entry name" value="Transferase(Phosphotransferase) domain 1"/>
    <property type="match status" value="1"/>
</dbReference>
<feature type="domain" description="Protein kinase" evidence="12">
    <location>
        <begin position="25"/>
        <end position="289"/>
    </location>
</feature>
<evidence type="ECO:0000256" key="9">
    <source>
        <dbReference type="ARBA" id="ARBA00048679"/>
    </source>
</evidence>
<dbReference type="RefSeq" id="XP_035308364.1">
    <property type="nucleotide sequence ID" value="XM_035452473.1"/>
</dbReference>
<accession>A0A9J7KF31</accession>
<feature type="compositionally biased region" description="Basic and acidic residues" evidence="11">
    <location>
        <begin position="665"/>
        <end position="680"/>
    </location>
</feature>
<reference evidence="14" key="2">
    <citation type="journal article" date="2020" name="Biotechnol. Bioeng.">
        <title>Chromosome-scale scaffolds for the Chinese hamster reference genome assembly to facilitate the study of the CHO epigenome.</title>
        <authorList>
            <person name="Hilliard W."/>
            <person name="MacDonald M."/>
            <person name="Lee K.H."/>
        </authorList>
    </citation>
    <scope>NUCLEOTIDE SEQUENCE [LARGE SCALE GENOMIC DNA]</scope>
    <source>
        <strain evidence="14">17A/GY</strain>
    </source>
</reference>
<evidence type="ECO:0000259" key="12">
    <source>
        <dbReference type="PROSITE" id="PS50011"/>
    </source>
</evidence>
<keyword evidence="3" id="KW-0723">Serine/threonine-protein kinase</keyword>
<evidence type="ECO:0000256" key="1">
    <source>
        <dbReference type="ARBA" id="ARBA00008874"/>
    </source>
</evidence>
<comment type="similarity">
    <text evidence="1">Belongs to the protein kinase superfamily. STE Ser/Thr protein kinase family. STE20 subfamily.</text>
</comment>
<dbReference type="GO" id="GO:0004674">
    <property type="term" value="F:protein serine/threonine kinase activity"/>
    <property type="evidence" value="ECO:0007669"/>
    <property type="project" value="UniProtKB-KW"/>
</dbReference>
<dbReference type="Gene3D" id="3.30.200.20">
    <property type="entry name" value="Phosphorylase Kinase, domain 1"/>
    <property type="match status" value="1"/>
</dbReference>
<evidence type="ECO:0000256" key="6">
    <source>
        <dbReference type="ARBA" id="ARBA00022777"/>
    </source>
</evidence>
<feature type="compositionally biased region" description="Basic and acidic residues" evidence="11">
    <location>
        <begin position="522"/>
        <end position="538"/>
    </location>
</feature>
<dbReference type="PROSITE" id="PS00108">
    <property type="entry name" value="PROTEIN_KINASE_ST"/>
    <property type="match status" value="1"/>
</dbReference>
<keyword evidence="14" id="KW-1185">Reference proteome</keyword>
<keyword evidence="7 10" id="KW-0067">ATP-binding</keyword>
<evidence type="ECO:0000256" key="3">
    <source>
        <dbReference type="ARBA" id="ARBA00022527"/>
    </source>
</evidence>
<feature type="compositionally biased region" description="Low complexity" evidence="11">
    <location>
        <begin position="590"/>
        <end position="616"/>
    </location>
</feature>
<evidence type="ECO:0000256" key="2">
    <source>
        <dbReference type="ARBA" id="ARBA00012513"/>
    </source>
</evidence>
<feature type="region of interest" description="Disordered" evidence="11">
    <location>
        <begin position="490"/>
        <end position="729"/>
    </location>
</feature>
<dbReference type="InterPro" id="IPR051700">
    <property type="entry name" value="STE20_Ser-Thr_kinase"/>
</dbReference>
<keyword evidence="5 10" id="KW-0547">Nucleotide-binding</keyword>
<feature type="region of interest" description="Disordered" evidence="11">
    <location>
        <begin position="402"/>
        <end position="464"/>
    </location>
</feature>
<dbReference type="PROSITE" id="PS50219">
    <property type="entry name" value="CNH"/>
    <property type="match status" value="1"/>
</dbReference>
<evidence type="ECO:0000313" key="14">
    <source>
        <dbReference type="Proteomes" id="UP001108280"/>
    </source>
</evidence>
<reference evidence="15" key="3">
    <citation type="submission" date="2025-08" db="UniProtKB">
        <authorList>
            <consortium name="RefSeq"/>
        </authorList>
    </citation>
    <scope>IDENTIFICATION</scope>
    <source>
        <strain evidence="15">17A/GY</strain>
        <tissue evidence="15">Liver</tissue>
    </source>
</reference>
<dbReference type="FunFam" id="3.30.200.20:FF:000006">
    <property type="entry name" value="TRAF2 and NCK-interacting protein kinase isoform 4"/>
    <property type="match status" value="1"/>
</dbReference>
<feature type="region of interest" description="Disordered" evidence="11">
    <location>
        <begin position="306"/>
        <end position="349"/>
    </location>
</feature>
<feature type="compositionally biased region" description="Polar residues" evidence="11">
    <location>
        <begin position="622"/>
        <end position="635"/>
    </location>
</feature>
<dbReference type="PROSITE" id="PS50011">
    <property type="entry name" value="PROTEIN_KINASE_DOM"/>
    <property type="match status" value="1"/>
</dbReference>
<keyword evidence="6 15" id="KW-0418">Kinase</keyword>
<dbReference type="PROSITE" id="PS00107">
    <property type="entry name" value="PROTEIN_KINASE_ATP"/>
    <property type="match status" value="1"/>
</dbReference>
<reference evidence="14" key="1">
    <citation type="journal article" date="2018" name="Biotechnol. Bioeng.">
        <title>A reference genome of the Chinese hamster based on a hybrid assembly strategy.</title>
        <authorList>
            <person name="Rupp O."/>
            <person name="MacDonald M.L."/>
            <person name="Li S."/>
            <person name="Dhiman H."/>
            <person name="Polson S."/>
            <person name="Griep S."/>
            <person name="Heffner K."/>
            <person name="Hernandez I."/>
            <person name="Brinkrolf K."/>
            <person name="Jadhav V."/>
            <person name="Samoudi M."/>
            <person name="Hao H."/>
            <person name="Kingham B."/>
            <person name="Goesmann A."/>
            <person name="Betenbaugh M.J."/>
            <person name="Lewis N.E."/>
            <person name="Borth N."/>
            <person name="Lee K.H."/>
        </authorList>
    </citation>
    <scope>NUCLEOTIDE SEQUENCE [LARGE SCALE GENOMIC DNA]</scope>
    <source>
        <strain evidence="14">17A/GY</strain>
    </source>
</reference>
<dbReference type="GO" id="GO:0005829">
    <property type="term" value="C:cytosol"/>
    <property type="evidence" value="ECO:0007669"/>
    <property type="project" value="TreeGrafter"/>
</dbReference>
<evidence type="ECO:0000256" key="11">
    <source>
        <dbReference type="SAM" id="MobiDB-lite"/>
    </source>
</evidence>
<proteinExistence type="inferred from homology"/>
<dbReference type="FunFam" id="1.10.510.10:FF:000003">
    <property type="entry name" value="TRAF2 and NCK-interacting protein kinase isoform 4"/>
    <property type="match status" value="1"/>
</dbReference>
<feature type="binding site" evidence="10">
    <location>
        <position position="54"/>
    </location>
    <ligand>
        <name>ATP</name>
        <dbReference type="ChEBI" id="CHEBI:30616"/>
    </ligand>
</feature>
<feature type="compositionally biased region" description="Polar residues" evidence="11">
    <location>
        <begin position="707"/>
        <end position="727"/>
    </location>
</feature>
<dbReference type="InterPro" id="IPR017441">
    <property type="entry name" value="Protein_kinase_ATP_BS"/>
</dbReference>
<dbReference type="InterPro" id="IPR000719">
    <property type="entry name" value="Prot_kinase_dom"/>
</dbReference>
<feature type="compositionally biased region" description="Acidic residues" evidence="11">
    <location>
        <begin position="317"/>
        <end position="338"/>
    </location>
</feature>
<dbReference type="InterPro" id="IPR011009">
    <property type="entry name" value="Kinase-like_dom_sf"/>
</dbReference>
<dbReference type="Pfam" id="PF00780">
    <property type="entry name" value="CNH"/>
    <property type="match status" value="1"/>
</dbReference>
<feature type="compositionally biased region" description="Basic and acidic residues" evidence="11">
    <location>
        <begin position="578"/>
        <end position="587"/>
    </location>
</feature>
<organism evidence="14 15">
    <name type="scientific">Cricetulus griseus</name>
    <name type="common">Chinese hamster</name>
    <name type="synonym">Cricetulus barabensis griseus</name>
    <dbReference type="NCBI Taxonomy" id="10029"/>
    <lineage>
        <taxon>Eukaryota</taxon>
        <taxon>Metazoa</taxon>
        <taxon>Chordata</taxon>
        <taxon>Craniata</taxon>
        <taxon>Vertebrata</taxon>
        <taxon>Euteleostomi</taxon>
        <taxon>Mammalia</taxon>
        <taxon>Eutheria</taxon>
        <taxon>Euarchontoglires</taxon>
        <taxon>Glires</taxon>
        <taxon>Rodentia</taxon>
        <taxon>Myomorpha</taxon>
        <taxon>Muroidea</taxon>
        <taxon>Cricetidae</taxon>
        <taxon>Cricetinae</taxon>
        <taxon>Cricetulus</taxon>
    </lineage>
</organism>
<dbReference type="SMART" id="SM00036">
    <property type="entry name" value="CNH"/>
    <property type="match status" value="1"/>
</dbReference>
<dbReference type="AlphaFoldDB" id="A0A9J7KF31"/>
<evidence type="ECO:0000256" key="10">
    <source>
        <dbReference type="PROSITE-ProRule" id="PRU10141"/>
    </source>
</evidence>
<gene>
    <name evidence="15" type="primary">Map4k4</name>
</gene>
<feature type="domain" description="CNH" evidence="13">
    <location>
        <begin position="844"/>
        <end position="1131"/>
    </location>
</feature>
<sequence>MANDSPAKSLVDIDLSSLRDPAGIFELVEVVGNGTYGQVYKGRHVKTGQLAAIKVMDVTEDEEEEIKLEINMLKKYSHHRNIATYYGAFIKKSPPGHDDQLWLVMEFCGAGSITDLVKNTKGNTLKEDWIAYISREILRGLAHLHIHHVIHRDIKGQNVLLTENAEVKLVDFGVSAQLDRTVGRRNTFIGTPYWMAPEVIACDENPDATYDYRSDLWSCGITAIEMAEGAPPLCDMHPMRALFLIPRNPPPRLKSKKWSKKFFSFIEGCLVKNYMQRPSTEQLLKHPFIRDQPNERQVRIQLKDHIDRTRKKRGEKDETEYEYSGSEEEEEEVPEQEGEPSSIVNVPGESTLRRDFLRLQQENKERSEALRRQQLLQEQQLREQEEYKRQLLAERQKRIEQQKEQRRRLEEQQRREREARRQQEREQRRREQEEKRRLEELERRRKEEEERRRAEEEKRRVEREQEYIRRQLEEEQRHLEILQQQLLQEQAMLLHDHRRPHPQQQPPQQPQQDRSKPSYHAPEPKPHFDPADRAREVPVRTTSRSPVLSRRDSPLQGSGQQNSQAGQRNSTSSIEPRLLWERVEKLVPRPGSGSSSGSSNSGSQPGSHPGSQSGSGERFRVRSSSKSEGSPSQRLENVAKKPEDKKEVFRPLKPAGEVDLTALAKELRAVEDVRPPHKVTDYSSSSEESGTTDEEEEDVEQEGADDSTSGPEDTRAASSLNLSNGETESVKTMIVHDDVESEPAMTPSKEGTLIVRQTQSASSTLQKHKSSSSFTPFIDPRLLQISPSSGTTVTSVVGFSCDGMRPEAIRQDPTRKGSVVNVNPTNTRPQSDTPEIRKYKKRFNSEILCAALWGVNLLVGTESGLMLLDRSGQGKVYPLINRRRFQQMDVLEGLNVLVTISGKKDKLRVYYLSWLRNKILHNDPEVEKKQGWTTVGDLEGCVHYKVVKYERIKFLVIALKSSVEVYAWAPKPYHKFMAFKSFGELVHKPLLVDLTVEEGQRLKVIYGSCAGFHAVDVDSGSVYDIYLPTHIQCSIKPHAIIILPNTDGMELLVCYEDEGVYVNTYGRITKDVVLQWGEMPTSVAYIRSNQTMGWGEKAIEIRSVETGHLDGVFMHKRAQRLKFLCERNDKVFFASVRSGGSSQVYFMTLGRTSLLSW</sequence>